<dbReference type="RefSeq" id="WP_155119955.1">
    <property type="nucleotide sequence ID" value="NZ_JAWJXX010000005.1"/>
</dbReference>
<evidence type="ECO:0000313" key="1">
    <source>
        <dbReference type="EMBL" id="KOX93158.1"/>
    </source>
</evidence>
<dbReference type="SUPFAM" id="SSF53649">
    <property type="entry name" value="Alkaline phosphatase-like"/>
    <property type="match status" value="1"/>
</dbReference>
<dbReference type="InterPro" id="IPR017850">
    <property type="entry name" value="Alkaline_phosphatase_core_sf"/>
</dbReference>
<proteinExistence type="predicted"/>
<dbReference type="OrthoDB" id="100846at2157"/>
<comment type="caution">
    <text evidence="1">The sequence shown here is derived from an EMBL/GenBank/DDBJ whole genome shotgun (WGS) entry which is preliminary data.</text>
</comment>
<accession>A0A0M9AK86</accession>
<evidence type="ECO:0000313" key="2">
    <source>
        <dbReference type="Proteomes" id="UP000037729"/>
    </source>
</evidence>
<dbReference type="Proteomes" id="UP000037729">
    <property type="component" value="Unassembled WGS sequence"/>
</dbReference>
<keyword evidence="2" id="KW-1185">Reference proteome</keyword>
<protein>
    <recommendedName>
        <fullName evidence="3">Sulfatase N-terminal domain-containing protein</fullName>
    </recommendedName>
</protein>
<organism evidence="1 2">
    <name type="scientific">Haloarcula rubripromontorii</name>
    <dbReference type="NCBI Taxonomy" id="1705562"/>
    <lineage>
        <taxon>Archaea</taxon>
        <taxon>Methanobacteriati</taxon>
        <taxon>Methanobacteriota</taxon>
        <taxon>Stenosarchaea group</taxon>
        <taxon>Halobacteria</taxon>
        <taxon>Halobacteriales</taxon>
        <taxon>Haloarculaceae</taxon>
        <taxon>Haloarcula</taxon>
    </lineage>
</organism>
<reference evidence="1 2" key="1">
    <citation type="submission" date="2015-08" db="EMBL/GenBank/DDBJ databases">
        <title>Genomes of Isolates from Cabo Rojo, PR.</title>
        <authorList>
            <person name="Sanchez-Nieves R.L."/>
            <person name="Montalvo-Rodriguez R."/>
        </authorList>
    </citation>
    <scope>NUCLEOTIDE SEQUENCE [LARGE SCALE GENOMIC DNA]</scope>
    <source>
        <strain evidence="1 2">SL3</strain>
    </source>
</reference>
<sequence length="327" mass="37528">MTKLQRYIPDIWKSNRLVASQYQYTNDGIFDGILSNYFDTVSPNGFDLMSEDWDNCYLLDACRYDMFADLHPFGGRLKRRLSQASSTPGFLEAHFSEGRYYDTVYVTANPMHSIDEWCNVELDTVFHSVINVWETAWDEDIGTVPPEDMVAAVKEARKTYQNKRILAHFIQPHHPFIGPAGRELVDSGMKGRDKAKGAEAGSSATTEKKIWERLRDGDVSKQRVWEAYRENLTLLFPHLRELLDTVDGKTVVTSDHGNLVADWLWPFPVREYGHPGELRVPELIEVPWLSFDADERIQIQSDRPVESGVEHGSTEIRDRLSDLGYHS</sequence>
<dbReference type="Gene3D" id="3.40.720.10">
    <property type="entry name" value="Alkaline Phosphatase, subunit A"/>
    <property type="match status" value="1"/>
</dbReference>
<name>A0A0M9AK86_9EURY</name>
<evidence type="ECO:0008006" key="3">
    <source>
        <dbReference type="Google" id="ProtNLM"/>
    </source>
</evidence>
<dbReference type="PATRIC" id="fig|1705562.3.peg.592"/>
<dbReference type="AlphaFoldDB" id="A0A0M9AK86"/>
<dbReference type="EMBL" id="LIUF01000003">
    <property type="protein sequence ID" value="KOX93158.1"/>
    <property type="molecule type" value="Genomic_DNA"/>
</dbReference>
<gene>
    <name evidence="1" type="ORF">AMS69_12010</name>
</gene>